<protein>
    <submittedName>
        <fullName evidence="1">Uncharacterized protein</fullName>
    </submittedName>
</protein>
<name>A0A8S5LYU2_9CAUD</name>
<accession>A0A8S5LYU2</accession>
<sequence length="42" mass="5012">MHGVTTLPLKPRENRVLYTENKKNNKTHVILNFKNKKAQNHR</sequence>
<organism evidence="1">
    <name type="scientific">Siphoviridae sp. ct9Y44</name>
    <dbReference type="NCBI Taxonomy" id="2826176"/>
    <lineage>
        <taxon>Viruses</taxon>
        <taxon>Duplodnaviria</taxon>
        <taxon>Heunggongvirae</taxon>
        <taxon>Uroviricota</taxon>
        <taxon>Caudoviricetes</taxon>
    </lineage>
</organism>
<reference evidence="1" key="1">
    <citation type="journal article" date="2021" name="Proc. Natl. Acad. Sci. U.S.A.">
        <title>A Catalog of Tens of Thousands of Viruses from Human Metagenomes Reveals Hidden Associations with Chronic Diseases.</title>
        <authorList>
            <person name="Tisza M.J."/>
            <person name="Buck C.B."/>
        </authorList>
    </citation>
    <scope>NUCLEOTIDE SEQUENCE</scope>
    <source>
        <strain evidence="1">Ct9Y44</strain>
    </source>
</reference>
<evidence type="ECO:0000313" key="1">
    <source>
        <dbReference type="EMBL" id="DAD75048.1"/>
    </source>
</evidence>
<dbReference type="EMBL" id="BK014770">
    <property type="protein sequence ID" value="DAD75048.1"/>
    <property type="molecule type" value="Genomic_DNA"/>
</dbReference>
<proteinExistence type="predicted"/>